<dbReference type="AlphaFoldDB" id="A0A4Q9N3W2"/>
<dbReference type="OrthoDB" id="2735520at2759"/>
<sequence length="146" mass="16673">MHQPQALPIMQFGCFNLQSAIDENYDTLLGAEQLAWEASINLPTKLAVVFCFPGYPLYNRQVTVLTAHRVPPTRGKMARIIAQEMRKFLDKARTEYQRPVCWYGREVSLADLFLGYMQHVSRGSLQAQIGIRFCQLASWVPETPNP</sequence>
<dbReference type="Proteomes" id="UP000292957">
    <property type="component" value="Unassembled WGS sequence"/>
</dbReference>
<evidence type="ECO:0000313" key="1">
    <source>
        <dbReference type="EMBL" id="TBU33902.1"/>
    </source>
</evidence>
<proteinExistence type="predicted"/>
<reference evidence="1" key="1">
    <citation type="submission" date="2019-01" db="EMBL/GenBank/DDBJ databases">
        <title>Draft genome sequences of three monokaryotic isolates of the white-rot basidiomycete fungus Dichomitus squalens.</title>
        <authorList>
            <consortium name="DOE Joint Genome Institute"/>
            <person name="Lopez S.C."/>
            <person name="Andreopoulos B."/>
            <person name="Pangilinan J."/>
            <person name="Lipzen A."/>
            <person name="Riley R."/>
            <person name="Ahrendt S."/>
            <person name="Ng V."/>
            <person name="Barry K."/>
            <person name="Daum C."/>
            <person name="Grigoriev I.V."/>
            <person name="Hilden K.S."/>
            <person name="Makela M.R."/>
            <person name="de Vries R.P."/>
        </authorList>
    </citation>
    <scope>NUCLEOTIDE SEQUENCE [LARGE SCALE GENOMIC DNA]</scope>
    <source>
        <strain evidence="1">OM18370.1</strain>
    </source>
</reference>
<accession>A0A4Q9N3W2</accession>
<organism evidence="1">
    <name type="scientific">Dichomitus squalens</name>
    <dbReference type="NCBI Taxonomy" id="114155"/>
    <lineage>
        <taxon>Eukaryota</taxon>
        <taxon>Fungi</taxon>
        <taxon>Dikarya</taxon>
        <taxon>Basidiomycota</taxon>
        <taxon>Agaricomycotina</taxon>
        <taxon>Agaricomycetes</taxon>
        <taxon>Polyporales</taxon>
        <taxon>Polyporaceae</taxon>
        <taxon>Dichomitus</taxon>
    </lineage>
</organism>
<protein>
    <submittedName>
        <fullName evidence="1">Uncharacterized protein</fullName>
    </submittedName>
</protein>
<dbReference type="EMBL" id="ML143390">
    <property type="protein sequence ID" value="TBU33902.1"/>
    <property type="molecule type" value="Genomic_DNA"/>
</dbReference>
<gene>
    <name evidence="1" type="ORF">BD311DRAFT_748199</name>
</gene>
<name>A0A4Q9N3W2_9APHY</name>